<name>A0A091AWD7_9GAMM</name>
<protein>
    <recommendedName>
        <fullName evidence="4">DUF3261 domain-containing protein</fullName>
    </recommendedName>
</protein>
<feature type="signal peptide" evidence="1">
    <location>
        <begin position="1"/>
        <end position="20"/>
    </location>
</feature>
<keyword evidence="3" id="KW-1185">Reference proteome</keyword>
<dbReference type="PROSITE" id="PS51257">
    <property type="entry name" value="PROKAR_LIPOPROTEIN"/>
    <property type="match status" value="1"/>
</dbReference>
<accession>A0A091AWD7</accession>
<organism evidence="2 3">
    <name type="scientific">Arenimonas oryziterrae DSM 21050 = YC6267</name>
    <dbReference type="NCBI Taxonomy" id="1121015"/>
    <lineage>
        <taxon>Bacteria</taxon>
        <taxon>Pseudomonadati</taxon>
        <taxon>Pseudomonadota</taxon>
        <taxon>Gammaproteobacteria</taxon>
        <taxon>Lysobacterales</taxon>
        <taxon>Lysobacteraceae</taxon>
        <taxon>Arenimonas</taxon>
    </lineage>
</organism>
<evidence type="ECO:0000313" key="2">
    <source>
        <dbReference type="EMBL" id="KFN42944.1"/>
    </source>
</evidence>
<dbReference type="Pfam" id="PF11659">
    <property type="entry name" value="DUF3261"/>
    <property type="match status" value="1"/>
</dbReference>
<dbReference type="AlphaFoldDB" id="A0A091AWD7"/>
<evidence type="ECO:0008006" key="4">
    <source>
        <dbReference type="Google" id="ProtNLM"/>
    </source>
</evidence>
<reference evidence="2 3" key="1">
    <citation type="submission" date="2013-09" db="EMBL/GenBank/DDBJ databases">
        <title>Genome sequencing of Arenimonas oryziterrae.</title>
        <authorList>
            <person name="Chen F."/>
            <person name="Wang G."/>
        </authorList>
    </citation>
    <scope>NUCLEOTIDE SEQUENCE [LARGE SCALE GENOMIC DNA]</scope>
    <source>
        <strain evidence="2 3">YC6267</strain>
    </source>
</reference>
<evidence type="ECO:0000313" key="3">
    <source>
        <dbReference type="Proteomes" id="UP000029385"/>
    </source>
</evidence>
<dbReference type="eggNOG" id="ENOG50330BN">
    <property type="taxonomic scope" value="Bacteria"/>
</dbReference>
<dbReference type="OrthoDB" id="6228084at2"/>
<dbReference type="EMBL" id="AVCI01000007">
    <property type="protein sequence ID" value="KFN42944.1"/>
    <property type="molecule type" value="Genomic_DNA"/>
</dbReference>
<proteinExistence type="predicted"/>
<dbReference type="Proteomes" id="UP000029385">
    <property type="component" value="Unassembled WGS sequence"/>
</dbReference>
<sequence>MRRLIAALFLAALASACATAPVAPARAPGDAAPLLHLSPAALGRELALQQHLEFRFGKQEQALDALLEADAQDVRLAIQAMGQSALRLHWDGERLEQTRADWVPSALQAERVLSDLQLAYWPVAEIRAALPAGWTLRETEGVRQLLQDTTVVTEVRMTAPDRIEITQHRDGYRLVIVSVPLSEPSP</sequence>
<dbReference type="InterPro" id="IPR021675">
    <property type="entry name" value="DUF3261"/>
</dbReference>
<feature type="chain" id="PRO_5001870612" description="DUF3261 domain-containing protein" evidence="1">
    <location>
        <begin position="21"/>
        <end position="186"/>
    </location>
</feature>
<dbReference type="RefSeq" id="WP_022969826.1">
    <property type="nucleotide sequence ID" value="NZ_ATVD01000004.1"/>
</dbReference>
<comment type="caution">
    <text evidence="2">The sequence shown here is derived from an EMBL/GenBank/DDBJ whole genome shotgun (WGS) entry which is preliminary data.</text>
</comment>
<dbReference type="STRING" id="1121015.GCA_000420545_02217"/>
<keyword evidence="1" id="KW-0732">Signal</keyword>
<dbReference type="PATRIC" id="fig|1121015.4.peg.1976"/>
<gene>
    <name evidence="2" type="ORF">N789_12535</name>
</gene>
<evidence type="ECO:0000256" key="1">
    <source>
        <dbReference type="SAM" id="SignalP"/>
    </source>
</evidence>